<dbReference type="InterPro" id="IPR001920">
    <property type="entry name" value="Asp/Glu_race"/>
</dbReference>
<proteinExistence type="inferred from homology"/>
<dbReference type="Pfam" id="PF01177">
    <property type="entry name" value="Asp_Glu_race"/>
    <property type="match status" value="1"/>
</dbReference>
<dbReference type="Proteomes" id="UP000192582">
    <property type="component" value="Unassembled WGS sequence"/>
</dbReference>
<gene>
    <name evidence="3" type="ORF">SAMN00790413_00407</name>
</gene>
<organism evidence="3 4">
    <name type="scientific">Deinococcus hopiensis KR-140</name>
    <dbReference type="NCBI Taxonomy" id="695939"/>
    <lineage>
        <taxon>Bacteria</taxon>
        <taxon>Thermotogati</taxon>
        <taxon>Deinococcota</taxon>
        <taxon>Deinococci</taxon>
        <taxon>Deinococcales</taxon>
        <taxon>Deinococcaceae</taxon>
        <taxon>Deinococcus</taxon>
    </lineage>
</organism>
<name>A0A1W1V830_9DEIO</name>
<keyword evidence="4" id="KW-1185">Reference proteome</keyword>
<keyword evidence="2" id="KW-0413">Isomerase</keyword>
<reference evidence="3 4" key="1">
    <citation type="submission" date="2017-04" db="EMBL/GenBank/DDBJ databases">
        <authorList>
            <person name="Afonso C.L."/>
            <person name="Miller P.J."/>
            <person name="Scott M.A."/>
            <person name="Spackman E."/>
            <person name="Goraichik I."/>
            <person name="Dimitrov K.M."/>
            <person name="Suarez D.L."/>
            <person name="Swayne D.E."/>
        </authorList>
    </citation>
    <scope>NUCLEOTIDE SEQUENCE [LARGE SCALE GENOMIC DNA]</scope>
    <source>
        <strain evidence="3 4">KR-140</strain>
    </source>
</reference>
<dbReference type="NCBIfam" id="TIGR00035">
    <property type="entry name" value="asp_race"/>
    <property type="match status" value="1"/>
</dbReference>
<evidence type="ECO:0000256" key="2">
    <source>
        <dbReference type="ARBA" id="ARBA00023235"/>
    </source>
</evidence>
<dbReference type="InterPro" id="IPR004380">
    <property type="entry name" value="Asp_race"/>
</dbReference>
<dbReference type="Gene3D" id="3.40.50.1860">
    <property type="match status" value="2"/>
</dbReference>
<protein>
    <submittedName>
        <fullName evidence="3">Aspartate racemase</fullName>
    </submittedName>
</protein>
<evidence type="ECO:0000256" key="1">
    <source>
        <dbReference type="ARBA" id="ARBA00007847"/>
    </source>
</evidence>
<evidence type="ECO:0000313" key="4">
    <source>
        <dbReference type="Proteomes" id="UP000192582"/>
    </source>
</evidence>
<sequence>MAPMKTLGVLGGMSWTSTAEYYRLLNEEVAARRGGLHSAPLLLHSVDFAEVARMQREDRWDDAATLLANAARGLEQTGAGAVIVATNTMHKVADQIQAAVGIPLLHIADATGAAIQAAGLKRVGLLATAFTMEQPFYRERLERYGLEVLVPEAEDRSEVHRVIFGELCQNAVLNGSRDTYRRIMADLVERGAEGIILGCTEIMLLVGREDTTVPVFDTTRLHVEAAARWLLE</sequence>
<dbReference type="EMBL" id="FWWU01000009">
    <property type="protein sequence ID" value="SMB89423.1"/>
    <property type="molecule type" value="Genomic_DNA"/>
</dbReference>
<dbReference type="SUPFAM" id="SSF53681">
    <property type="entry name" value="Aspartate/glutamate racemase"/>
    <property type="match status" value="2"/>
</dbReference>
<dbReference type="GO" id="GO:0047661">
    <property type="term" value="F:amino-acid racemase activity"/>
    <property type="evidence" value="ECO:0007669"/>
    <property type="project" value="InterPro"/>
</dbReference>
<dbReference type="PANTHER" id="PTHR21198">
    <property type="entry name" value="GLUTAMATE RACEMASE"/>
    <property type="match status" value="1"/>
</dbReference>
<dbReference type="AlphaFoldDB" id="A0A1W1V830"/>
<comment type="similarity">
    <text evidence="1">Belongs to the aspartate/glutamate racemases family.</text>
</comment>
<evidence type="ECO:0000313" key="3">
    <source>
        <dbReference type="EMBL" id="SMB89423.1"/>
    </source>
</evidence>
<dbReference type="PANTHER" id="PTHR21198:SF7">
    <property type="entry name" value="ASPARTATE-GLUTAMATE RACEMASE FAMILY"/>
    <property type="match status" value="1"/>
</dbReference>
<accession>A0A1W1V830</accession>
<dbReference type="STRING" id="695939.SAMN00790413_00407"/>
<dbReference type="InterPro" id="IPR015942">
    <property type="entry name" value="Asp/Glu/hydantoin_racemase"/>
</dbReference>